<proteinExistence type="predicted"/>
<feature type="non-terminal residue" evidence="1">
    <location>
        <position position="107"/>
    </location>
</feature>
<comment type="caution">
    <text evidence="1">The sequence shown here is derived from an EMBL/GenBank/DDBJ whole genome shotgun (WGS) entry which is preliminary data.</text>
</comment>
<organism evidence="1">
    <name type="scientific">marine sediment metagenome</name>
    <dbReference type="NCBI Taxonomy" id="412755"/>
    <lineage>
        <taxon>unclassified sequences</taxon>
        <taxon>metagenomes</taxon>
        <taxon>ecological metagenomes</taxon>
    </lineage>
</organism>
<protein>
    <submittedName>
        <fullName evidence="1">Uncharacterized protein</fullName>
    </submittedName>
</protein>
<dbReference type="AlphaFoldDB" id="X0T6N6"/>
<gene>
    <name evidence="1" type="ORF">S01H1_31235</name>
</gene>
<evidence type="ECO:0000313" key="1">
    <source>
        <dbReference type="EMBL" id="GAF88874.1"/>
    </source>
</evidence>
<accession>X0T6N6</accession>
<dbReference type="EMBL" id="BARS01019259">
    <property type="protein sequence ID" value="GAF88874.1"/>
    <property type="molecule type" value="Genomic_DNA"/>
</dbReference>
<reference evidence="1" key="1">
    <citation type="journal article" date="2014" name="Front. Microbiol.">
        <title>High frequency of phylogenetically diverse reductive dehalogenase-homologous genes in deep subseafloor sedimentary metagenomes.</title>
        <authorList>
            <person name="Kawai M."/>
            <person name="Futagami T."/>
            <person name="Toyoda A."/>
            <person name="Takaki Y."/>
            <person name="Nishi S."/>
            <person name="Hori S."/>
            <person name="Arai W."/>
            <person name="Tsubouchi T."/>
            <person name="Morono Y."/>
            <person name="Uchiyama I."/>
            <person name="Ito T."/>
            <person name="Fujiyama A."/>
            <person name="Inagaki F."/>
            <person name="Takami H."/>
        </authorList>
    </citation>
    <scope>NUCLEOTIDE SEQUENCE</scope>
    <source>
        <strain evidence="1">Expedition CK06-06</strain>
    </source>
</reference>
<sequence>MKKAIILFLILITLTANARFVAEYDTRDLNQLRYDIDETSSGTPYSYGEIPSVLETINYVLPSFKNISFLSDGNITITPNTQNSTITLGISPDANLSMLNIQDLNSG</sequence>
<name>X0T6N6_9ZZZZ</name>